<dbReference type="Proteomes" id="UP001139488">
    <property type="component" value="Unassembled WGS sequence"/>
</dbReference>
<dbReference type="PANTHER" id="PTHR12526:SF630">
    <property type="entry name" value="GLYCOSYLTRANSFERASE"/>
    <property type="match status" value="1"/>
</dbReference>
<evidence type="ECO:0000259" key="1">
    <source>
        <dbReference type="Pfam" id="PF00534"/>
    </source>
</evidence>
<sequence length="372" mass="41269">MNSLPTQGKKHRTHSTTKIIHVVQHLAPGGLETMVLDLLQFSTAEEIVHVVSLEGTLDDAIEKWPKLAPFKAKLFFFDKKPGTQISVLSTLRELFKVIEPDVVHTHHIGPLIYGGIAARLAGVKTRIHTEHDMWHLSNDRRQKIQSLALRFVDPILVADANKVASTLKEYFPNTKPHVIKNGIDCNRFVPGDKRLTRQQLGLPSNNYLIGTAGRLEKVKGHNILLKAFKQLPVHIHLAIAGDGSQREELEQLASKLGIADRVTFLGHIENMTAFYQSLDVFCLPSLQEGFPLSSLESQACNVPVVLTNVGAAKETLCPLSGFMAKPNRVFDLVKAVEDSLQLGHLASPREFVVTNNDVRKMSKAYRAISLKA</sequence>
<proteinExistence type="predicted"/>
<dbReference type="AlphaFoldDB" id="A0A9X1W7V9"/>
<accession>A0A9X1W7V9</accession>
<dbReference type="PANTHER" id="PTHR12526">
    <property type="entry name" value="GLYCOSYLTRANSFERASE"/>
    <property type="match status" value="1"/>
</dbReference>
<keyword evidence="3" id="KW-0328">Glycosyltransferase</keyword>
<keyword evidence="4" id="KW-1185">Reference proteome</keyword>
<dbReference type="Pfam" id="PF00534">
    <property type="entry name" value="Glycos_transf_1"/>
    <property type="match status" value="1"/>
</dbReference>
<reference evidence="3" key="1">
    <citation type="submission" date="2021-11" db="EMBL/GenBank/DDBJ databases">
        <title>Vibrio ZSDE26 sp. nov. and Vibrio ZSDZ34 sp. nov., isolated from coastal seawater in Qingdao.</title>
        <authorList>
            <person name="Zhang P."/>
        </authorList>
    </citation>
    <scope>NUCLEOTIDE SEQUENCE</scope>
    <source>
        <strain evidence="3">ZSDZ34</strain>
    </source>
</reference>
<evidence type="ECO:0000313" key="4">
    <source>
        <dbReference type="Proteomes" id="UP001139488"/>
    </source>
</evidence>
<feature type="domain" description="Glycosyltransferase subfamily 4-like N-terminal" evidence="2">
    <location>
        <begin position="28"/>
        <end position="187"/>
    </location>
</feature>
<dbReference type="InterPro" id="IPR028098">
    <property type="entry name" value="Glyco_trans_4-like_N"/>
</dbReference>
<dbReference type="Gene3D" id="3.40.50.2000">
    <property type="entry name" value="Glycogen Phosphorylase B"/>
    <property type="match status" value="2"/>
</dbReference>
<dbReference type="GO" id="GO:1901135">
    <property type="term" value="P:carbohydrate derivative metabolic process"/>
    <property type="evidence" value="ECO:0007669"/>
    <property type="project" value="UniProtKB-ARBA"/>
</dbReference>
<comment type="caution">
    <text evidence="3">The sequence shown here is derived from an EMBL/GenBank/DDBJ whole genome shotgun (WGS) entry which is preliminary data.</text>
</comment>
<dbReference type="EC" id="2.4.-.-" evidence="3"/>
<dbReference type="GO" id="GO:0016757">
    <property type="term" value="F:glycosyltransferase activity"/>
    <property type="evidence" value="ECO:0007669"/>
    <property type="project" value="UniProtKB-KW"/>
</dbReference>
<dbReference type="EMBL" id="JAJNNZ010000001">
    <property type="protein sequence ID" value="MCJ2375346.1"/>
    <property type="molecule type" value="Genomic_DNA"/>
</dbReference>
<gene>
    <name evidence="3" type="ORF">LNL84_00700</name>
</gene>
<protein>
    <submittedName>
        <fullName evidence="3">Glycosyltransferase</fullName>
        <ecNumber evidence="3">2.4.-.-</ecNumber>
    </submittedName>
</protein>
<name>A0A9X1W7V9_9VIBR</name>
<evidence type="ECO:0000313" key="3">
    <source>
        <dbReference type="EMBL" id="MCJ2375346.1"/>
    </source>
</evidence>
<dbReference type="Pfam" id="PF13439">
    <property type="entry name" value="Glyco_transf_4"/>
    <property type="match status" value="1"/>
</dbReference>
<dbReference type="RefSeq" id="WP_244354268.1">
    <property type="nucleotide sequence ID" value="NZ_JAJNNZ010000001.1"/>
</dbReference>
<feature type="domain" description="Glycosyl transferase family 1" evidence="1">
    <location>
        <begin position="193"/>
        <end position="342"/>
    </location>
</feature>
<dbReference type="InterPro" id="IPR001296">
    <property type="entry name" value="Glyco_trans_1"/>
</dbReference>
<organism evidence="3 4">
    <name type="scientific">Vibrio gelatinilyticus</name>
    <dbReference type="NCBI Taxonomy" id="2893468"/>
    <lineage>
        <taxon>Bacteria</taxon>
        <taxon>Pseudomonadati</taxon>
        <taxon>Pseudomonadota</taxon>
        <taxon>Gammaproteobacteria</taxon>
        <taxon>Vibrionales</taxon>
        <taxon>Vibrionaceae</taxon>
        <taxon>Vibrio</taxon>
    </lineage>
</organism>
<evidence type="ECO:0000259" key="2">
    <source>
        <dbReference type="Pfam" id="PF13439"/>
    </source>
</evidence>
<dbReference type="SUPFAM" id="SSF53756">
    <property type="entry name" value="UDP-Glycosyltransferase/glycogen phosphorylase"/>
    <property type="match status" value="1"/>
</dbReference>
<keyword evidence="3" id="KW-0808">Transferase</keyword>